<dbReference type="AlphaFoldDB" id="A0A4P6K1J0"/>
<feature type="transmembrane region" description="Helical" evidence="6">
    <location>
        <begin position="134"/>
        <end position="152"/>
    </location>
</feature>
<sequence length="356" mass="37411">MQASKSLAQPARRPIEIVSQFWAWLFLLALIIFFSISGQGFLSFFNIQSIGTDMAFALIMALGQTFVIIAGGIDLSTGFIMGLSAVVSAQVLTDLGGKLPLPAVILLGMLAGIAVGVIPGLCNGIIIGRLRVPPFIVTLGMYGIARGVGFLLSGGQPVSVQVNGIGDLGNGYLFYFHPSFGLTLFHAPANLTVAQQHDMLSLLPYPLILIVVLVLICHWLLTHTRFGQHTYAIGGNQEASLRAGIPVIRHTVAIYMLSALLSSIAGVLYTLRFTNGAANAGDPLLLDSIAAVVIGGASLFGGEGTIIGTLIGALIIAVIQNGLVIIGIEPYWQFVAVGVIIILAVLVDQAKARVVE</sequence>
<feature type="transmembrane region" description="Helical" evidence="6">
    <location>
        <begin position="21"/>
        <end position="42"/>
    </location>
</feature>
<dbReference type="GO" id="GO:0022857">
    <property type="term" value="F:transmembrane transporter activity"/>
    <property type="evidence" value="ECO:0007669"/>
    <property type="project" value="InterPro"/>
</dbReference>
<name>A0A4P6K1J0_KTERU</name>
<evidence type="ECO:0000256" key="5">
    <source>
        <dbReference type="ARBA" id="ARBA00023136"/>
    </source>
</evidence>
<feature type="transmembrane region" description="Helical" evidence="6">
    <location>
        <begin position="172"/>
        <end position="191"/>
    </location>
</feature>
<dbReference type="OrthoDB" id="9797838at2"/>
<keyword evidence="3 6" id="KW-0812">Transmembrane</keyword>
<dbReference type="RefSeq" id="WP_129892753.1">
    <property type="nucleotide sequence ID" value="NZ_CP035758.1"/>
</dbReference>
<keyword evidence="5 6" id="KW-0472">Membrane</keyword>
<dbReference type="PANTHER" id="PTHR32196">
    <property type="entry name" value="ABC TRANSPORTER PERMEASE PROTEIN YPHD-RELATED-RELATED"/>
    <property type="match status" value="1"/>
</dbReference>
<feature type="transmembrane region" description="Helical" evidence="6">
    <location>
        <begin position="252"/>
        <end position="271"/>
    </location>
</feature>
<evidence type="ECO:0000256" key="2">
    <source>
        <dbReference type="ARBA" id="ARBA00022475"/>
    </source>
</evidence>
<keyword evidence="8" id="KW-1185">Reference proteome</keyword>
<organism evidence="7 8">
    <name type="scientific">Ktedonosporobacter rubrisoli</name>
    <dbReference type="NCBI Taxonomy" id="2509675"/>
    <lineage>
        <taxon>Bacteria</taxon>
        <taxon>Bacillati</taxon>
        <taxon>Chloroflexota</taxon>
        <taxon>Ktedonobacteria</taxon>
        <taxon>Ktedonobacterales</taxon>
        <taxon>Ktedonosporobacteraceae</taxon>
        <taxon>Ktedonosporobacter</taxon>
    </lineage>
</organism>
<feature type="transmembrane region" description="Helical" evidence="6">
    <location>
        <begin position="101"/>
        <end position="122"/>
    </location>
</feature>
<keyword evidence="4 6" id="KW-1133">Transmembrane helix</keyword>
<feature type="transmembrane region" description="Helical" evidence="6">
    <location>
        <begin position="203"/>
        <end position="221"/>
    </location>
</feature>
<dbReference type="KEGG" id="kbs:EPA93_39275"/>
<accession>A0A4P6K1J0</accession>
<evidence type="ECO:0000256" key="3">
    <source>
        <dbReference type="ARBA" id="ARBA00022692"/>
    </source>
</evidence>
<evidence type="ECO:0000256" key="4">
    <source>
        <dbReference type="ARBA" id="ARBA00022989"/>
    </source>
</evidence>
<dbReference type="CDD" id="cd06579">
    <property type="entry name" value="TM_PBP1_transp_AraH_like"/>
    <property type="match status" value="1"/>
</dbReference>
<gene>
    <name evidence="7" type="ORF">EPA93_39275</name>
</gene>
<comment type="subcellular location">
    <subcellularLocation>
        <location evidence="1">Cell membrane</location>
        <topology evidence="1">Multi-pass membrane protein</topology>
    </subcellularLocation>
</comment>
<feature type="transmembrane region" description="Helical" evidence="6">
    <location>
        <begin position="54"/>
        <end position="81"/>
    </location>
</feature>
<protein>
    <submittedName>
        <fullName evidence="7">Ribose ABC transporter</fullName>
    </submittedName>
</protein>
<dbReference type="EMBL" id="CP035758">
    <property type="protein sequence ID" value="QBD81692.1"/>
    <property type="molecule type" value="Genomic_DNA"/>
</dbReference>
<evidence type="ECO:0000256" key="1">
    <source>
        <dbReference type="ARBA" id="ARBA00004651"/>
    </source>
</evidence>
<dbReference type="InterPro" id="IPR001851">
    <property type="entry name" value="ABC_transp_permease"/>
</dbReference>
<evidence type="ECO:0000256" key="6">
    <source>
        <dbReference type="SAM" id="Phobius"/>
    </source>
</evidence>
<evidence type="ECO:0000313" key="8">
    <source>
        <dbReference type="Proteomes" id="UP000290365"/>
    </source>
</evidence>
<dbReference type="GO" id="GO:0005886">
    <property type="term" value="C:plasma membrane"/>
    <property type="evidence" value="ECO:0007669"/>
    <property type="project" value="UniProtKB-SubCell"/>
</dbReference>
<feature type="transmembrane region" description="Helical" evidence="6">
    <location>
        <begin position="331"/>
        <end position="347"/>
    </location>
</feature>
<dbReference type="Pfam" id="PF02653">
    <property type="entry name" value="BPD_transp_2"/>
    <property type="match status" value="1"/>
</dbReference>
<proteinExistence type="predicted"/>
<dbReference type="Proteomes" id="UP000290365">
    <property type="component" value="Chromosome"/>
</dbReference>
<keyword evidence="2" id="KW-1003">Cell membrane</keyword>
<evidence type="ECO:0000313" key="7">
    <source>
        <dbReference type="EMBL" id="QBD81692.1"/>
    </source>
</evidence>
<reference evidence="7 8" key="1">
    <citation type="submission" date="2019-01" db="EMBL/GenBank/DDBJ databases">
        <title>Ktedonosporobacter rubrisoli SCAWS-G2.</title>
        <authorList>
            <person name="Huang Y."/>
            <person name="Yan B."/>
        </authorList>
    </citation>
    <scope>NUCLEOTIDE SEQUENCE [LARGE SCALE GENOMIC DNA]</scope>
    <source>
        <strain evidence="7 8">SCAWS-G2</strain>
    </source>
</reference>